<keyword evidence="5 7" id="KW-0472">Membrane</keyword>
<feature type="transmembrane region" description="Helical" evidence="7">
    <location>
        <begin position="459"/>
        <end position="483"/>
    </location>
</feature>
<comment type="caution">
    <text evidence="8">The sequence shown here is derived from an EMBL/GenBank/DDBJ whole genome shotgun (WGS) entry which is preliminary data.</text>
</comment>
<accession>A0A2X0IFD6</accession>
<feature type="transmembrane region" description="Helical" evidence="7">
    <location>
        <begin position="165"/>
        <end position="186"/>
    </location>
</feature>
<gene>
    <name evidence="8" type="ORF">DN069_28220</name>
</gene>
<keyword evidence="9" id="KW-1185">Reference proteome</keyword>
<feature type="transmembrane region" description="Helical" evidence="7">
    <location>
        <begin position="124"/>
        <end position="144"/>
    </location>
</feature>
<dbReference type="GO" id="GO:0022857">
    <property type="term" value="F:transmembrane transporter activity"/>
    <property type="evidence" value="ECO:0007669"/>
    <property type="project" value="InterPro"/>
</dbReference>
<dbReference type="Pfam" id="PF13520">
    <property type="entry name" value="AA_permease_2"/>
    <property type="match status" value="1"/>
</dbReference>
<feature type="transmembrane region" description="Helical" evidence="7">
    <location>
        <begin position="434"/>
        <end position="453"/>
    </location>
</feature>
<dbReference type="InterPro" id="IPR050367">
    <property type="entry name" value="APC_superfamily"/>
</dbReference>
<feature type="transmembrane region" description="Helical" evidence="7">
    <location>
        <begin position="370"/>
        <end position="394"/>
    </location>
</feature>
<feature type="transmembrane region" description="Helical" evidence="7">
    <location>
        <begin position="270"/>
        <end position="291"/>
    </location>
</feature>
<evidence type="ECO:0000313" key="9">
    <source>
        <dbReference type="Proteomes" id="UP000248889"/>
    </source>
</evidence>
<comment type="subcellular location">
    <subcellularLocation>
        <location evidence="1">Cell membrane</location>
        <topology evidence="1">Multi-pass membrane protein</topology>
    </subcellularLocation>
</comment>
<organism evidence="8 9">
    <name type="scientific">Streptacidiphilus pinicola</name>
    <dbReference type="NCBI Taxonomy" id="2219663"/>
    <lineage>
        <taxon>Bacteria</taxon>
        <taxon>Bacillati</taxon>
        <taxon>Actinomycetota</taxon>
        <taxon>Actinomycetes</taxon>
        <taxon>Kitasatosporales</taxon>
        <taxon>Streptomycetaceae</taxon>
        <taxon>Streptacidiphilus</taxon>
    </lineage>
</organism>
<dbReference type="OrthoDB" id="138827at2"/>
<keyword evidence="3 7" id="KW-0812">Transmembrane</keyword>
<feature type="compositionally biased region" description="Low complexity" evidence="6">
    <location>
        <begin position="1"/>
        <end position="12"/>
    </location>
</feature>
<evidence type="ECO:0000256" key="3">
    <source>
        <dbReference type="ARBA" id="ARBA00022692"/>
    </source>
</evidence>
<feature type="transmembrane region" description="Helical" evidence="7">
    <location>
        <begin position="400"/>
        <end position="422"/>
    </location>
</feature>
<evidence type="ECO:0000256" key="5">
    <source>
        <dbReference type="ARBA" id="ARBA00023136"/>
    </source>
</evidence>
<dbReference type="PIRSF" id="PIRSF006060">
    <property type="entry name" value="AA_transporter"/>
    <property type="match status" value="1"/>
</dbReference>
<keyword evidence="4 7" id="KW-1133">Transmembrane helix</keyword>
<reference evidence="8 9" key="1">
    <citation type="submission" date="2018-06" db="EMBL/GenBank/DDBJ databases">
        <title>Streptacidiphilus pinicola sp. nov., isolated from pine grove soil.</title>
        <authorList>
            <person name="Roh S.G."/>
            <person name="Park S."/>
            <person name="Kim M.-K."/>
            <person name="Yun B.-R."/>
            <person name="Park J."/>
            <person name="Kim M.J."/>
            <person name="Kim Y.S."/>
            <person name="Kim S.B."/>
        </authorList>
    </citation>
    <scope>NUCLEOTIDE SEQUENCE [LARGE SCALE GENOMIC DNA]</scope>
    <source>
        <strain evidence="8 9">MMS16-CNU450</strain>
    </source>
</reference>
<dbReference type="EMBL" id="QKYN01000117">
    <property type="protein sequence ID" value="RAG82323.1"/>
    <property type="molecule type" value="Genomic_DNA"/>
</dbReference>
<proteinExistence type="predicted"/>
<feature type="transmembrane region" description="Helical" evidence="7">
    <location>
        <begin position="85"/>
        <end position="104"/>
    </location>
</feature>
<evidence type="ECO:0000256" key="7">
    <source>
        <dbReference type="SAM" id="Phobius"/>
    </source>
</evidence>
<dbReference type="AlphaFoldDB" id="A0A2X0IFD6"/>
<evidence type="ECO:0000256" key="1">
    <source>
        <dbReference type="ARBA" id="ARBA00004651"/>
    </source>
</evidence>
<dbReference type="InterPro" id="IPR002293">
    <property type="entry name" value="AA/rel_permease1"/>
</dbReference>
<dbReference type="PANTHER" id="PTHR42770">
    <property type="entry name" value="AMINO ACID TRANSPORTER-RELATED"/>
    <property type="match status" value="1"/>
</dbReference>
<evidence type="ECO:0000256" key="4">
    <source>
        <dbReference type="ARBA" id="ARBA00022989"/>
    </source>
</evidence>
<feature type="region of interest" description="Disordered" evidence="6">
    <location>
        <begin position="1"/>
        <end position="38"/>
    </location>
</feature>
<feature type="transmembrane region" description="Helical" evidence="7">
    <location>
        <begin position="54"/>
        <end position="78"/>
    </location>
</feature>
<protein>
    <submittedName>
        <fullName evidence="8">APC family permease</fullName>
    </submittedName>
</protein>
<dbReference type="Proteomes" id="UP000248889">
    <property type="component" value="Unassembled WGS sequence"/>
</dbReference>
<feature type="transmembrane region" description="Helical" evidence="7">
    <location>
        <begin position="192"/>
        <end position="213"/>
    </location>
</feature>
<feature type="transmembrane region" description="Helical" evidence="7">
    <location>
        <begin position="225"/>
        <end position="250"/>
    </location>
</feature>
<keyword evidence="2" id="KW-1003">Cell membrane</keyword>
<sequence>MPACPRTSIPTNRRPRRPSPTPSAGAGEVPLSEFTPTEGRGGLKADVLGTFDTIVMAIAGSAPAYSLAASTVALLAAAGLFSPAALLWCAIPMLGIAWAFNYLGRLDVNAGASYSWVGRALHPALGFAAGWSLVVSALIFMVAGSLPAGQYTLSLFSASLAGNTWACVGVGAFVFLVMALLVLLGARITAHAQWIMTGIEVLILAGFGIAALIHGGSAAHFQWSWLWGFGHFGGFSGFAGAALVAAFYFWGWDVTANLSEETTDSKKNSGMGGLLGVAAVFALFEIVTIAVNMMVSQKDIAGGAPFLNTLGEAVWPGAGGKIMVLAVVLSTVATLETTLIQISRSLFAMGRDKTLPAVFGKTHARWQTPYVALGVIVVISLGLFVASSALGSVTKILGDAVAAIGLQICVYYALAGIAVVVAYRKVAFKSLRNLIFVAVWPGAGAVFMGFLFIENCMNLPLTQILIGLGALALGIVPLAIYWAKGSSFYTNPGARLDAALADAVDAEFGSSSLKTTAPHGGGVATDL</sequence>
<evidence type="ECO:0000313" key="8">
    <source>
        <dbReference type="EMBL" id="RAG82323.1"/>
    </source>
</evidence>
<dbReference type="GO" id="GO:0005886">
    <property type="term" value="C:plasma membrane"/>
    <property type="evidence" value="ECO:0007669"/>
    <property type="project" value="UniProtKB-SubCell"/>
</dbReference>
<dbReference type="Gene3D" id="1.20.1740.10">
    <property type="entry name" value="Amino acid/polyamine transporter I"/>
    <property type="match status" value="1"/>
</dbReference>
<name>A0A2X0IFD6_9ACTN</name>
<evidence type="ECO:0000256" key="6">
    <source>
        <dbReference type="SAM" id="MobiDB-lite"/>
    </source>
</evidence>
<evidence type="ECO:0000256" key="2">
    <source>
        <dbReference type="ARBA" id="ARBA00022475"/>
    </source>
</evidence>
<dbReference type="PANTHER" id="PTHR42770:SF7">
    <property type="entry name" value="MEMBRANE PROTEIN"/>
    <property type="match status" value="1"/>
</dbReference>